<reference evidence="2 3" key="1">
    <citation type="submission" date="2019-02" db="EMBL/GenBank/DDBJ databases">
        <title>Deep-cultivation of Planctomycetes and their phenomic and genomic characterization uncovers novel biology.</title>
        <authorList>
            <person name="Wiegand S."/>
            <person name="Jogler M."/>
            <person name="Boedeker C."/>
            <person name="Pinto D."/>
            <person name="Vollmers J."/>
            <person name="Rivas-Marin E."/>
            <person name="Kohn T."/>
            <person name="Peeters S.H."/>
            <person name="Heuer A."/>
            <person name="Rast P."/>
            <person name="Oberbeckmann S."/>
            <person name="Bunk B."/>
            <person name="Jeske O."/>
            <person name="Meyerdierks A."/>
            <person name="Storesund J.E."/>
            <person name="Kallscheuer N."/>
            <person name="Luecker S."/>
            <person name="Lage O.M."/>
            <person name="Pohl T."/>
            <person name="Merkel B.J."/>
            <person name="Hornburger P."/>
            <person name="Mueller R.-W."/>
            <person name="Bruemmer F."/>
            <person name="Labrenz M."/>
            <person name="Spormann A.M."/>
            <person name="Op den Camp H."/>
            <person name="Overmann J."/>
            <person name="Amann R."/>
            <person name="Jetten M.S.M."/>
            <person name="Mascher T."/>
            <person name="Medema M.H."/>
            <person name="Devos D.P."/>
            <person name="Kaster A.-K."/>
            <person name="Ovreas L."/>
            <person name="Rohde M."/>
            <person name="Galperin M.Y."/>
            <person name="Jogler C."/>
        </authorList>
    </citation>
    <scope>NUCLEOTIDE SEQUENCE [LARGE SCALE GENOMIC DNA]</scope>
    <source>
        <strain evidence="2 3">ETA_A8</strain>
    </source>
</reference>
<dbReference type="EMBL" id="CP036274">
    <property type="protein sequence ID" value="QDU29407.1"/>
    <property type="molecule type" value="Genomic_DNA"/>
</dbReference>
<dbReference type="Pfam" id="PF13340">
    <property type="entry name" value="DUF4096"/>
    <property type="match status" value="1"/>
</dbReference>
<evidence type="ECO:0000313" key="2">
    <source>
        <dbReference type="EMBL" id="QDU29407.1"/>
    </source>
</evidence>
<evidence type="ECO:0000313" key="3">
    <source>
        <dbReference type="Proteomes" id="UP000315017"/>
    </source>
</evidence>
<sequence length="132" mass="15211">MDAVYPSELSDAEWQVVERLLPAPKPRGRKLEIGWRRILDGIFYVNKEGCQWRALPKEFGKWQSFYHYFRLWRIDGTWQRVNDALRRLERKAQGRKAEPSVGIMDSQSAKTTAKKGLAAMTLARRSAVASGT</sequence>
<dbReference type="InterPro" id="IPR025161">
    <property type="entry name" value="IS402-like_dom"/>
</dbReference>
<dbReference type="PANTHER" id="PTHR30007:SF0">
    <property type="entry name" value="TRANSPOSASE"/>
    <property type="match status" value="1"/>
</dbReference>
<protein>
    <recommendedName>
        <fullName evidence="1">Insertion element IS402-like domain-containing protein</fullName>
    </recommendedName>
</protein>
<proteinExistence type="predicted"/>
<dbReference type="Proteomes" id="UP000315017">
    <property type="component" value="Chromosome"/>
</dbReference>
<keyword evidence="3" id="KW-1185">Reference proteome</keyword>
<gene>
    <name evidence="2" type="ORF">ETAA8_45170</name>
</gene>
<dbReference type="AlphaFoldDB" id="A0A517YGQ5"/>
<organism evidence="2 3">
    <name type="scientific">Anatilimnocola aggregata</name>
    <dbReference type="NCBI Taxonomy" id="2528021"/>
    <lineage>
        <taxon>Bacteria</taxon>
        <taxon>Pseudomonadati</taxon>
        <taxon>Planctomycetota</taxon>
        <taxon>Planctomycetia</taxon>
        <taxon>Pirellulales</taxon>
        <taxon>Pirellulaceae</taxon>
        <taxon>Anatilimnocola</taxon>
    </lineage>
</organism>
<dbReference type="PANTHER" id="PTHR30007">
    <property type="entry name" value="PHP DOMAIN PROTEIN"/>
    <property type="match status" value="1"/>
</dbReference>
<dbReference type="KEGG" id="aagg:ETAA8_45170"/>
<feature type="domain" description="Insertion element IS402-like" evidence="1">
    <location>
        <begin position="9"/>
        <end position="81"/>
    </location>
</feature>
<dbReference type="NCBIfam" id="NF033580">
    <property type="entry name" value="transpos_IS5_3"/>
    <property type="match status" value="1"/>
</dbReference>
<evidence type="ECO:0000259" key="1">
    <source>
        <dbReference type="Pfam" id="PF13340"/>
    </source>
</evidence>
<accession>A0A517YGQ5</accession>
<name>A0A517YGQ5_9BACT</name>